<dbReference type="InterPro" id="IPR027417">
    <property type="entry name" value="P-loop_NTPase"/>
</dbReference>
<keyword evidence="1" id="KW-0548">Nucleotidyltransferase</keyword>
<dbReference type="PATRIC" id="fig|45634.12.peg.2034"/>
<dbReference type="RefSeq" id="WP_061423492.1">
    <property type="nucleotide sequence ID" value="NZ_KQ969064.1"/>
</dbReference>
<dbReference type="NCBIfam" id="NF005581">
    <property type="entry name" value="PRK07276.1"/>
    <property type="match status" value="1"/>
</dbReference>
<dbReference type="Gene3D" id="3.40.50.300">
    <property type="entry name" value="P-loop containing nucleotide triphosphate hydrolases"/>
    <property type="match status" value="1"/>
</dbReference>
<dbReference type="AlphaFoldDB" id="A0A139MXE2"/>
<proteinExistence type="predicted"/>
<dbReference type="GO" id="GO:0006261">
    <property type="term" value="P:DNA-templated DNA replication"/>
    <property type="evidence" value="ECO:0007669"/>
    <property type="project" value="TreeGrafter"/>
</dbReference>
<keyword evidence="1" id="KW-0808">Transferase</keyword>
<evidence type="ECO:0000313" key="2">
    <source>
        <dbReference type="Proteomes" id="UP000070377"/>
    </source>
</evidence>
<dbReference type="EMBL" id="LQRD01000073">
    <property type="protein sequence ID" value="KXT68449.1"/>
    <property type="molecule type" value="Genomic_DNA"/>
</dbReference>
<sequence>MTVEDLRQAQPQLTETFQKILEVGRLNHAYLFSGNFSSFAMALTLSQSLFCENRQGVWPCGTCRACCLIESEDFSDVTVVRPVNGIIKTERIRELVRSFSQSGMEGNRQVFIICDADKMHINAANSLLKVIEEPQSEIYIFLLTADEHLILPTIKSRTQIFHFRKNQAALQHQLEEAGLIKSQAELLAAYSQTQEEADQLVSNKSFFELVSESQRFVKAALTNENQAYLQVAKLAKLAEDKDKQEQAFKILEVLLAKELGSEIGRKKLEDLLEAKKMWRANVSFQNALEYMILKASAQAR</sequence>
<accession>A0A139MXE2</accession>
<dbReference type="EC" id="2.7.7.7" evidence="1"/>
<dbReference type="Pfam" id="PF13177">
    <property type="entry name" value="DNA_pol3_delta2"/>
    <property type="match status" value="1"/>
</dbReference>
<dbReference type="SUPFAM" id="SSF52540">
    <property type="entry name" value="P-loop containing nucleoside triphosphate hydrolases"/>
    <property type="match status" value="1"/>
</dbReference>
<dbReference type="PANTHER" id="PTHR11669:SF8">
    <property type="entry name" value="DNA POLYMERASE III SUBUNIT DELTA"/>
    <property type="match status" value="1"/>
</dbReference>
<evidence type="ECO:0000313" key="1">
    <source>
        <dbReference type="EMBL" id="KXT68449.1"/>
    </source>
</evidence>
<reference evidence="1 2" key="1">
    <citation type="submission" date="2016-01" db="EMBL/GenBank/DDBJ databases">
        <title>Highly variable Streptococcus oralis are common among viridans streptococci isolated from primates.</title>
        <authorList>
            <person name="Denapaite D."/>
            <person name="Rieger M."/>
            <person name="Koendgen S."/>
            <person name="Brueckner R."/>
            <person name="Ochigava I."/>
            <person name="Kappeler P."/>
            <person name="Maetz-Rensing K."/>
            <person name="Leendertz F."/>
            <person name="Hakenbeck R."/>
        </authorList>
    </citation>
    <scope>NUCLEOTIDE SEQUENCE [LARGE SCALE GENOMIC DNA]</scope>
    <source>
        <strain evidence="1 2">DD08</strain>
    </source>
</reference>
<dbReference type="Proteomes" id="UP000070377">
    <property type="component" value="Unassembled WGS sequence"/>
</dbReference>
<dbReference type="InterPro" id="IPR050238">
    <property type="entry name" value="DNA_Rep/Repair_Clamp_Loader"/>
</dbReference>
<dbReference type="STRING" id="45634.SCRDD08_01953"/>
<name>A0A139MXE2_STRCR</name>
<dbReference type="GO" id="GO:0003887">
    <property type="term" value="F:DNA-directed DNA polymerase activity"/>
    <property type="evidence" value="ECO:0007669"/>
    <property type="project" value="UniProtKB-EC"/>
</dbReference>
<organism evidence="1 2">
    <name type="scientific">Streptococcus cristatus</name>
    <dbReference type="NCBI Taxonomy" id="45634"/>
    <lineage>
        <taxon>Bacteria</taxon>
        <taxon>Bacillati</taxon>
        <taxon>Bacillota</taxon>
        <taxon>Bacilli</taxon>
        <taxon>Lactobacillales</taxon>
        <taxon>Streptococcaceae</taxon>
        <taxon>Streptococcus</taxon>
    </lineage>
</organism>
<protein>
    <submittedName>
        <fullName evidence="1">DNA polymerase III delta prime subunit</fullName>
        <ecNumber evidence="1">2.7.7.7</ecNumber>
    </submittedName>
</protein>
<gene>
    <name evidence="1" type="ORF">SCRDD08_01953</name>
</gene>
<comment type="caution">
    <text evidence="1">The sequence shown here is derived from an EMBL/GenBank/DDBJ whole genome shotgun (WGS) entry which is preliminary data.</text>
</comment>
<dbReference type="PANTHER" id="PTHR11669">
    <property type="entry name" value="REPLICATION FACTOR C / DNA POLYMERASE III GAMMA-TAU SUBUNIT"/>
    <property type="match status" value="1"/>
</dbReference>